<accession>A0A3N9U9W3</accession>
<dbReference type="OrthoDB" id="2452459at2"/>
<evidence type="ECO:0000256" key="1">
    <source>
        <dbReference type="SAM" id="MobiDB-lite"/>
    </source>
</evidence>
<dbReference type="RefSeq" id="WP_124766538.1">
    <property type="nucleotide sequence ID" value="NZ_JAFBDY010000001.1"/>
</dbReference>
<dbReference type="EMBL" id="RRCT01000022">
    <property type="protein sequence ID" value="RQW73344.1"/>
    <property type="molecule type" value="Genomic_DNA"/>
</dbReference>
<organism evidence="2 3">
    <name type="scientific">Lysinibacillus composti</name>
    <dbReference type="NCBI Taxonomy" id="720633"/>
    <lineage>
        <taxon>Bacteria</taxon>
        <taxon>Bacillati</taxon>
        <taxon>Bacillota</taxon>
        <taxon>Bacilli</taxon>
        <taxon>Bacillales</taxon>
        <taxon>Bacillaceae</taxon>
        <taxon>Lysinibacillus</taxon>
    </lineage>
</organism>
<evidence type="ECO:0000313" key="2">
    <source>
        <dbReference type="EMBL" id="RQW73344.1"/>
    </source>
</evidence>
<feature type="region of interest" description="Disordered" evidence="1">
    <location>
        <begin position="115"/>
        <end position="138"/>
    </location>
</feature>
<dbReference type="Proteomes" id="UP000274033">
    <property type="component" value="Unassembled WGS sequence"/>
</dbReference>
<proteinExistence type="predicted"/>
<dbReference type="AlphaFoldDB" id="A0A3N9U9W3"/>
<evidence type="ECO:0000313" key="3">
    <source>
        <dbReference type="Proteomes" id="UP000274033"/>
    </source>
</evidence>
<name>A0A3N9U9W3_9BACI</name>
<protein>
    <submittedName>
        <fullName evidence="2">Uncharacterized protein</fullName>
    </submittedName>
</protein>
<reference evidence="2 3" key="1">
    <citation type="journal article" date="2013" name="J. Microbiol.">
        <title>Lysinibacillus chungkukjangi sp. nov., isolated from Chungkukjang, Korean fermented soybean food.</title>
        <authorList>
            <person name="Kim S.J."/>
            <person name="Jang Y.H."/>
            <person name="Hamada M."/>
            <person name="Ahn J.H."/>
            <person name="Weon H.Y."/>
            <person name="Suzuki K."/>
            <person name="Whang K.S."/>
            <person name="Kwon S.W."/>
        </authorList>
    </citation>
    <scope>NUCLEOTIDE SEQUENCE [LARGE SCALE GENOMIC DNA]</scope>
    <source>
        <strain evidence="2 3">MCCC 1A12701</strain>
    </source>
</reference>
<comment type="caution">
    <text evidence="2">The sequence shown here is derived from an EMBL/GenBank/DDBJ whole genome shotgun (WGS) entry which is preliminary data.</text>
</comment>
<sequence length="285" mass="32755">MRISKARYIVQDDIEIVTLKQITKKKYEAIYKGKLFCPTENCPAKVSFCSGRKKYYKTWRFSNHSPDCIYHLDRSGRRSVKGLNEYMTMNMGSKRKQNALMRAYKSMVDPDSIEISVPTSVQKPKHNKSPQKDGEVKERSVQMKLFGGEMDEDGSVVKGKKLLSRFVNEIGPSDMGQHRVIKGVVKKIDVIDTVAEILVGYHEKEIKVIFEESFKKDPFNKSYLNKFWAVKKLLKNDKIVFSGVGKVRQGQENEYELSISLGSDFKLNGEDLYNIAKRLNAKVFI</sequence>
<gene>
    <name evidence="2" type="ORF">EBB45_16970</name>
</gene>
<keyword evidence="3" id="KW-1185">Reference proteome</keyword>